<feature type="domain" description="Alpha-type protein kinase" evidence="7">
    <location>
        <begin position="1"/>
        <end position="205"/>
    </location>
</feature>
<gene>
    <name evidence="8" type="ORF">DFH07DRAFT_955180</name>
</gene>
<evidence type="ECO:0000256" key="3">
    <source>
        <dbReference type="ARBA" id="ARBA00022741"/>
    </source>
</evidence>
<organism evidence="8 9">
    <name type="scientific">Mycena maculata</name>
    <dbReference type="NCBI Taxonomy" id="230809"/>
    <lineage>
        <taxon>Eukaryota</taxon>
        <taxon>Fungi</taxon>
        <taxon>Dikarya</taxon>
        <taxon>Basidiomycota</taxon>
        <taxon>Agaricomycotina</taxon>
        <taxon>Agaricomycetes</taxon>
        <taxon>Agaricomycetidae</taxon>
        <taxon>Agaricales</taxon>
        <taxon>Marasmiineae</taxon>
        <taxon>Mycenaceae</taxon>
        <taxon>Mycena</taxon>
    </lineage>
</organism>
<dbReference type="GO" id="GO:1903013">
    <property type="term" value="P:response to differentiation-inducing factor 1"/>
    <property type="evidence" value="ECO:0007669"/>
    <property type="project" value="TreeGrafter"/>
</dbReference>
<feature type="region of interest" description="Disordered" evidence="6">
    <location>
        <begin position="213"/>
        <end position="245"/>
    </location>
</feature>
<dbReference type="Gene3D" id="3.20.200.10">
    <property type="entry name" value="MHCK/EF2 kinase"/>
    <property type="match status" value="1"/>
</dbReference>
<feature type="compositionally biased region" description="Acidic residues" evidence="6">
    <location>
        <begin position="223"/>
        <end position="245"/>
    </location>
</feature>
<evidence type="ECO:0000313" key="8">
    <source>
        <dbReference type="EMBL" id="KAJ7767046.1"/>
    </source>
</evidence>
<dbReference type="SUPFAM" id="SSF56112">
    <property type="entry name" value="Protein kinase-like (PK-like)"/>
    <property type="match status" value="1"/>
</dbReference>
<accession>A0AAD7JMB1</accession>
<protein>
    <submittedName>
        <fullName evidence="8">Kinase-like domain-containing protein</fullName>
    </submittedName>
</protein>
<keyword evidence="2" id="KW-0808">Transferase</keyword>
<reference evidence="8" key="1">
    <citation type="submission" date="2023-03" db="EMBL/GenBank/DDBJ databases">
        <title>Massive genome expansion in bonnet fungi (Mycena s.s.) driven by repeated elements and novel gene families across ecological guilds.</title>
        <authorList>
            <consortium name="Lawrence Berkeley National Laboratory"/>
            <person name="Harder C.B."/>
            <person name="Miyauchi S."/>
            <person name="Viragh M."/>
            <person name="Kuo A."/>
            <person name="Thoen E."/>
            <person name="Andreopoulos B."/>
            <person name="Lu D."/>
            <person name="Skrede I."/>
            <person name="Drula E."/>
            <person name="Henrissat B."/>
            <person name="Morin E."/>
            <person name="Kohler A."/>
            <person name="Barry K."/>
            <person name="LaButti K."/>
            <person name="Morin E."/>
            <person name="Salamov A."/>
            <person name="Lipzen A."/>
            <person name="Mereny Z."/>
            <person name="Hegedus B."/>
            <person name="Baldrian P."/>
            <person name="Stursova M."/>
            <person name="Weitz H."/>
            <person name="Taylor A."/>
            <person name="Grigoriev I.V."/>
            <person name="Nagy L.G."/>
            <person name="Martin F."/>
            <person name="Kauserud H."/>
        </authorList>
    </citation>
    <scope>NUCLEOTIDE SEQUENCE</scope>
    <source>
        <strain evidence="8">CBHHK188m</strain>
    </source>
</reference>
<keyword evidence="9" id="KW-1185">Reference proteome</keyword>
<comment type="caution">
    <text evidence="8">The sequence shown here is derived from an EMBL/GenBank/DDBJ whole genome shotgun (WGS) entry which is preliminary data.</text>
</comment>
<evidence type="ECO:0000256" key="6">
    <source>
        <dbReference type="SAM" id="MobiDB-lite"/>
    </source>
</evidence>
<keyword evidence="3" id="KW-0547">Nucleotide-binding</keyword>
<sequence length="245" mass="27117">MSDGEQLVAKRFFQLNDEADPVSISENLNEVQSELLRLAWGRWFLNAFYQFCKQRKEVNVDEALSFAEAFLAEEVDNPSTASGVEKITGEGTGLTWLVERKRPTTVTKFSGTLVHTSARRDLRSMTVCAFAHFVFGFSNKTMVFADLQGTPAPVRGVDGLILFDVMTHTVEGNSGVGDFGKRGIRTFMHDHQCNVICTELGLSIHYPLQSGGRVHQNQGSDVGEGDEEDSEEDQLGRSDDDESDA</sequence>
<dbReference type="PANTHER" id="PTHR45992:SF2">
    <property type="entry name" value="EUKARYOTIC ELONGATION FACTOR 2 KINASE"/>
    <property type="match status" value="1"/>
</dbReference>
<keyword evidence="1" id="KW-0723">Serine/threonine-protein kinase</keyword>
<evidence type="ECO:0000256" key="2">
    <source>
        <dbReference type="ARBA" id="ARBA00022679"/>
    </source>
</evidence>
<dbReference type="GO" id="GO:0031037">
    <property type="term" value="P:myosin II filament disassembly"/>
    <property type="evidence" value="ECO:0007669"/>
    <property type="project" value="TreeGrafter"/>
</dbReference>
<dbReference type="Pfam" id="PF02816">
    <property type="entry name" value="Alpha_kinase"/>
    <property type="match status" value="1"/>
</dbReference>
<dbReference type="PROSITE" id="PS51158">
    <property type="entry name" value="ALPHA_KINASE"/>
    <property type="match status" value="1"/>
</dbReference>
<dbReference type="AlphaFoldDB" id="A0AAD7JMB1"/>
<dbReference type="InterPro" id="IPR051852">
    <property type="entry name" value="Alpha-type_PK"/>
</dbReference>
<dbReference type="InterPro" id="IPR004166">
    <property type="entry name" value="a-kinase_dom"/>
</dbReference>
<evidence type="ECO:0000256" key="4">
    <source>
        <dbReference type="ARBA" id="ARBA00022777"/>
    </source>
</evidence>
<keyword evidence="5" id="KW-0067">ATP-binding</keyword>
<dbReference type="GO" id="GO:0005524">
    <property type="term" value="F:ATP binding"/>
    <property type="evidence" value="ECO:0007669"/>
    <property type="project" value="UniProtKB-KW"/>
</dbReference>
<evidence type="ECO:0000256" key="5">
    <source>
        <dbReference type="ARBA" id="ARBA00022840"/>
    </source>
</evidence>
<name>A0AAD7JMB1_9AGAR</name>
<proteinExistence type="predicted"/>
<evidence type="ECO:0000259" key="7">
    <source>
        <dbReference type="PROSITE" id="PS51158"/>
    </source>
</evidence>
<dbReference type="Proteomes" id="UP001215280">
    <property type="component" value="Unassembled WGS sequence"/>
</dbReference>
<keyword evidence="4 8" id="KW-0418">Kinase</keyword>
<dbReference type="CDD" id="cd04515">
    <property type="entry name" value="Alpha_kinase"/>
    <property type="match status" value="1"/>
</dbReference>
<dbReference type="EMBL" id="JARJLG010000031">
    <property type="protein sequence ID" value="KAJ7767046.1"/>
    <property type="molecule type" value="Genomic_DNA"/>
</dbReference>
<dbReference type="GO" id="GO:0004674">
    <property type="term" value="F:protein serine/threonine kinase activity"/>
    <property type="evidence" value="ECO:0007669"/>
    <property type="project" value="UniProtKB-KW"/>
</dbReference>
<dbReference type="PANTHER" id="PTHR45992">
    <property type="entry name" value="EUKARYOTIC ELONGATION FACTOR 2 KINASE-RELATED"/>
    <property type="match status" value="1"/>
</dbReference>
<dbReference type="SMART" id="SM00811">
    <property type="entry name" value="Alpha_kinase"/>
    <property type="match status" value="1"/>
</dbReference>
<dbReference type="InterPro" id="IPR011009">
    <property type="entry name" value="Kinase-like_dom_sf"/>
</dbReference>
<evidence type="ECO:0000313" key="9">
    <source>
        <dbReference type="Proteomes" id="UP001215280"/>
    </source>
</evidence>
<evidence type="ECO:0000256" key="1">
    <source>
        <dbReference type="ARBA" id="ARBA00022527"/>
    </source>
</evidence>